<accession>X0V3U7</accession>
<protein>
    <recommendedName>
        <fullName evidence="1">Amine oxidase domain-containing protein</fullName>
    </recommendedName>
</protein>
<dbReference type="PANTHER" id="PTHR42923:SF46">
    <property type="entry name" value="AMINE OXIDASE"/>
    <property type="match status" value="1"/>
</dbReference>
<dbReference type="InterPro" id="IPR036188">
    <property type="entry name" value="FAD/NAD-bd_sf"/>
</dbReference>
<feature type="non-terminal residue" evidence="2">
    <location>
        <position position="224"/>
    </location>
</feature>
<dbReference type="Gene3D" id="3.50.50.60">
    <property type="entry name" value="FAD/NAD(P)-binding domain"/>
    <property type="match status" value="1"/>
</dbReference>
<dbReference type="InterPro" id="IPR050464">
    <property type="entry name" value="Zeta_carotene_desat/Oxidored"/>
</dbReference>
<dbReference type="SUPFAM" id="SSF51905">
    <property type="entry name" value="FAD/NAD(P)-binding domain"/>
    <property type="match status" value="1"/>
</dbReference>
<dbReference type="InterPro" id="IPR002937">
    <property type="entry name" value="Amino_oxidase"/>
</dbReference>
<reference evidence="2" key="1">
    <citation type="journal article" date="2014" name="Front. Microbiol.">
        <title>High frequency of phylogenetically diverse reductive dehalogenase-homologous genes in deep subseafloor sedimentary metagenomes.</title>
        <authorList>
            <person name="Kawai M."/>
            <person name="Futagami T."/>
            <person name="Toyoda A."/>
            <person name="Takaki Y."/>
            <person name="Nishi S."/>
            <person name="Hori S."/>
            <person name="Arai W."/>
            <person name="Tsubouchi T."/>
            <person name="Morono Y."/>
            <person name="Uchiyama I."/>
            <person name="Ito T."/>
            <person name="Fujiyama A."/>
            <person name="Inagaki F."/>
            <person name="Takami H."/>
        </authorList>
    </citation>
    <scope>NUCLEOTIDE SEQUENCE</scope>
    <source>
        <strain evidence="2">Expedition CK06-06</strain>
    </source>
</reference>
<name>X0V3U7_9ZZZZ</name>
<dbReference type="PRINTS" id="PR00419">
    <property type="entry name" value="ADXRDTASE"/>
</dbReference>
<comment type="caution">
    <text evidence="2">The sequence shown here is derived from an EMBL/GenBank/DDBJ whole genome shotgun (WGS) entry which is preliminary data.</text>
</comment>
<evidence type="ECO:0000313" key="2">
    <source>
        <dbReference type="EMBL" id="GAG07188.1"/>
    </source>
</evidence>
<dbReference type="PANTHER" id="PTHR42923">
    <property type="entry name" value="PROTOPORPHYRINOGEN OXIDASE"/>
    <property type="match status" value="1"/>
</dbReference>
<organism evidence="2">
    <name type="scientific">marine sediment metagenome</name>
    <dbReference type="NCBI Taxonomy" id="412755"/>
    <lineage>
        <taxon>unclassified sequences</taxon>
        <taxon>metagenomes</taxon>
        <taxon>ecological metagenomes</taxon>
    </lineage>
</organism>
<dbReference type="GO" id="GO:0016491">
    <property type="term" value="F:oxidoreductase activity"/>
    <property type="evidence" value="ECO:0007669"/>
    <property type="project" value="InterPro"/>
</dbReference>
<dbReference type="EMBL" id="BARS01029673">
    <property type="protein sequence ID" value="GAG07188.1"/>
    <property type="molecule type" value="Genomic_DNA"/>
</dbReference>
<evidence type="ECO:0000259" key="1">
    <source>
        <dbReference type="Pfam" id="PF01593"/>
    </source>
</evidence>
<dbReference type="AlphaFoldDB" id="X0V3U7"/>
<gene>
    <name evidence="2" type="ORF">S01H1_46344</name>
</gene>
<sequence length="224" mass="25918">MNTAIVGAGITGLTAAYDLTRLGHAVTVFEMRTYAGGLAAGFRDERWDWPLDRFYHHWFASDEHVIDLIDELGASDRLFFRWPTTSLMYQRRIYPLDSPVPALASIPISQLHRAIRVLQFTPLPVVDRLRVGLAAFYLTLTRNWQRLERVTADEWLRRAVGECAYEIWWRPLLVSKFGEEHYRDVNMAWLWARAYKRTARLGYFAGGFQALVDLLVARVREQGG</sequence>
<feature type="domain" description="Amine oxidase" evidence="1">
    <location>
        <begin position="10"/>
        <end position="158"/>
    </location>
</feature>
<dbReference type="Pfam" id="PF01593">
    <property type="entry name" value="Amino_oxidase"/>
    <property type="match status" value="1"/>
</dbReference>
<proteinExistence type="predicted"/>